<dbReference type="EMBL" id="CP024047">
    <property type="protein sequence ID" value="AXR78989.1"/>
    <property type="molecule type" value="Genomic_DNA"/>
</dbReference>
<dbReference type="AlphaFoldDB" id="A0A346PHJ4"/>
<sequence>MVRARVTNQSGLRRGGRQYEPGDVLEVAVDVAIESRYLEPVECPVEKSDGETCGRERPCRYHDD</sequence>
<reference evidence="2" key="1">
    <citation type="submission" date="2017-10" db="EMBL/GenBank/DDBJ databases">
        <title>Phenotypic and genomic properties of facultatively anaerobic sulfur-reducing natronoarchaea from hypersaline soda lakes.</title>
        <authorList>
            <person name="Sorokin D.Y."/>
            <person name="Kublanov I.V."/>
            <person name="Roman P."/>
            <person name="Sinninghe Damste J.S."/>
            <person name="Golyshin P.N."/>
            <person name="Rojo D."/>
            <person name="Ciordia S."/>
            <person name="Mena Md.C."/>
            <person name="Ferrer M."/>
            <person name="Messina E."/>
            <person name="Smedile F."/>
            <person name="La Spada G."/>
            <person name="La Cono V."/>
            <person name="Yakimov M.M."/>
        </authorList>
    </citation>
    <scope>NUCLEOTIDE SEQUENCE [LARGE SCALE GENOMIC DNA]</scope>
    <source>
        <strain evidence="2">AArc1</strain>
    </source>
</reference>
<dbReference type="KEGG" id="nan:AArc1_2676"/>
<accession>A0A346PHJ4</accession>
<dbReference type="RefSeq" id="WP_117364997.1">
    <property type="nucleotide sequence ID" value="NZ_CP024047.1"/>
</dbReference>
<evidence type="ECO:0000313" key="2">
    <source>
        <dbReference type="Proteomes" id="UP000258707"/>
    </source>
</evidence>
<organism evidence="1 2">
    <name type="scientific">Natrarchaeobaculum sulfurireducens</name>
    <dbReference type="NCBI Taxonomy" id="2044521"/>
    <lineage>
        <taxon>Archaea</taxon>
        <taxon>Methanobacteriati</taxon>
        <taxon>Methanobacteriota</taxon>
        <taxon>Stenosarchaea group</taxon>
        <taxon>Halobacteria</taxon>
        <taxon>Halobacteriales</taxon>
        <taxon>Natrialbaceae</taxon>
        <taxon>Natrarchaeobaculum</taxon>
    </lineage>
</organism>
<evidence type="ECO:0000313" key="1">
    <source>
        <dbReference type="EMBL" id="AXR78989.1"/>
    </source>
</evidence>
<dbReference type="GeneID" id="37639446"/>
<dbReference type="Proteomes" id="UP000258707">
    <property type="component" value="Chromosome"/>
</dbReference>
<proteinExistence type="predicted"/>
<protein>
    <submittedName>
        <fullName evidence="1">Uncharacterized protein</fullName>
    </submittedName>
</protein>
<name>A0A346PHJ4_9EURY</name>
<gene>
    <name evidence="1" type="ORF">AArc1_2676</name>
</gene>